<evidence type="ECO:0000256" key="7">
    <source>
        <dbReference type="PROSITE-ProRule" id="PRU01091"/>
    </source>
</evidence>
<dbReference type="AlphaFoldDB" id="A0A8J8BBW2"/>
<dbReference type="Proteomes" id="UP000677913">
    <property type="component" value="Unassembled WGS sequence"/>
</dbReference>
<dbReference type="Gene3D" id="1.10.10.10">
    <property type="entry name" value="Winged helix-like DNA-binding domain superfamily/Winged helix DNA-binding domain"/>
    <property type="match status" value="1"/>
</dbReference>
<feature type="DNA-binding region" description="OmpR/PhoB-type" evidence="7">
    <location>
        <begin position="122"/>
        <end position="222"/>
    </location>
</feature>
<dbReference type="SUPFAM" id="SSF46894">
    <property type="entry name" value="C-terminal effector domain of the bipartite response regulators"/>
    <property type="match status" value="1"/>
</dbReference>
<reference evidence="10" key="1">
    <citation type="submission" date="2021-04" db="EMBL/GenBank/DDBJ databases">
        <title>Genome based classification of Actinospica acidithermotolerans sp. nov., an actinobacterium isolated from an Indonesian hot spring.</title>
        <authorList>
            <person name="Kusuma A.B."/>
            <person name="Putra K.E."/>
            <person name="Nafisah S."/>
            <person name="Loh J."/>
            <person name="Nouioui I."/>
            <person name="Goodfellow M."/>
        </authorList>
    </citation>
    <scope>NUCLEOTIDE SEQUENCE</scope>
    <source>
        <strain evidence="10">DSM 45618</strain>
    </source>
</reference>
<feature type="modified residue" description="4-aspartylphosphate" evidence="6">
    <location>
        <position position="52"/>
    </location>
</feature>
<dbReference type="Gene3D" id="6.10.250.690">
    <property type="match status" value="1"/>
</dbReference>
<evidence type="ECO:0000313" key="11">
    <source>
        <dbReference type="Proteomes" id="UP000677913"/>
    </source>
</evidence>
<dbReference type="EMBL" id="JAGSXH010000051">
    <property type="protein sequence ID" value="MBS2964477.1"/>
    <property type="molecule type" value="Genomic_DNA"/>
</dbReference>
<name>A0A8J8BBW2_9ACTN</name>
<evidence type="ECO:0000259" key="8">
    <source>
        <dbReference type="PROSITE" id="PS50110"/>
    </source>
</evidence>
<dbReference type="InterPro" id="IPR036388">
    <property type="entry name" value="WH-like_DNA-bd_sf"/>
</dbReference>
<evidence type="ECO:0000256" key="1">
    <source>
        <dbReference type="ARBA" id="ARBA00022553"/>
    </source>
</evidence>
<evidence type="ECO:0000313" key="10">
    <source>
        <dbReference type="EMBL" id="MBS2964477.1"/>
    </source>
</evidence>
<dbReference type="CDD" id="cd00383">
    <property type="entry name" value="trans_reg_C"/>
    <property type="match status" value="1"/>
</dbReference>
<keyword evidence="5" id="KW-0804">Transcription</keyword>
<dbReference type="FunFam" id="3.40.50.2300:FF:000002">
    <property type="entry name" value="DNA-binding response regulator PhoP"/>
    <property type="match status" value="1"/>
</dbReference>
<feature type="domain" description="OmpR/PhoB-type" evidence="9">
    <location>
        <begin position="122"/>
        <end position="222"/>
    </location>
</feature>
<evidence type="ECO:0000256" key="5">
    <source>
        <dbReference type="ARBA" id="ARBA00023163"/>
    </source>
</evidence>
<dbReference type="InterPro" id="IPR001867">
    <property type="entry name" value="OmpR/PhoB-type_DNA-bd"/>
</dbReference>
<dbReference type="InterPro" id="IPR039420">
    <property type="entry name" value="WalR-like"/>
</dbReference>
<feature type="domain" description="Response regulatory" evidence="8">
    <location>
        <begin position="3"/>
        <end position="117"/>
    </location>
</feature>
<accession>A0A8J8BBW2</accession>
<dbReference type="Gene3D" id="3.40.50.2300">
    <property type="match status" value="1"/>
</dbReference>
<dbReference type="PANTHER" id="PTHR48111:SF40">
    <property type="entry name" value="PHOSPHATE REGULON TRANSCRIPTIONAL REGULATORY PROTEIN PHOB"/>
    <property type="match status" value="1"/>
</dbReference>
<organism evidence="10 11">
    <name type="scientific">Actinocrinis puniceicyclus</name>
    <dbReference type="NCBI Taxonomy" id="977794"/>
    <lineage>
        <taxon>Bacteria</taxon>
        <taxon>Bacillati</taxon>
        <taxon>Actinomycetota</taxon>
        <taxon>Actinomycetes</taxon>
        <taxon>Catenulisporales</taxon>
        <taxon>Actinospicaceae</taxon>
        <taxon>Actinocrinis</taxon>
    </lineage>
</organism>
<keyword evidence="11" id="KW-1185">Reference proteome</keyword>
<evidence type="ECO:0000256" key="6">
    <source>
        <dbReference type="PROSITE-ProRule" id="PRU00169"/>
    </source>
</evidence>
<dbReference type="InterPro" id="IPR016032">
    <property type="entry name" value="Sig_transdc_resp-reg_C-effctor"/>
</dbReference>
<dbReference type="GO" id="GO:0032993">
    <property type="term" value="C:protein-DNA complex"/>
    <property type="evidence" value="ECO:0007669"/>
    <property type="project" value="TreeGrafter"/>
</dbReference>
<dbReference type="Pfam" id="PF00486">
    <property type="entry name" value="Trans_reg_C"/>
    <property type="match status" value="1"/>
</dbReference>
<dbReference type="InterPro" id="IPR011006">
    <property type="entry name" value="CheY-like_superfamily"/>
</dbReference>
<dbReference type="InterPro" id="IPR001789">
    <property type="entry name" value="Sig_transdc_resp-reg_receiver"/>
</dbReference>
<dbReference type="FunFam" id="1.10.10.10:FF:000446">
    <property type="entry name" value="DNA-binding response regulator"/>
    <property type="match status" value="1"/>
</dbReference>
<dbReference type="Pfam" id="PF00072">
    <property type="entry name" value="Response_reg"/>
    <property type="match status" value="1"/>
</dbReference>
<evidence type="ECO:0000256" key="4">
    <source>
        <dbReference type="ARBA" id="ARBA00023125"/>
    </source>
</evidence>
<dbReference type="PANTHER" id="PTHR48111">
    <property type="entry name" value="REGULATOR OF RPOS"/>
    <property type="match status" value="1"/>
</dbReference>
<keyword evidence="2" id="KW-0902">Two-component regulatory system</keyword>
<keyword evidence="3" id="KW-0805">Transcription regulation</keyword>
<dbReference type="GO" id="GO:0000976">
    <property type="term" value="F:transcription cis-regulatory region binding"/>
    <property type="evidence" value="ECO:0007669"/>
    <property type="project" value="TreeGrafter"/>
</dbReference>
<keyword evidence="4 7" id="KW-0238">DNA-binding</keyword>
<comment type="caution">
    <text evidence="10">The sequence shown here is derived from an EMBL/GenBank/DDBJ whole genome shotgun (WGS) entry which is preliminary data.</text>
</comment>
<keyword evidence="1 6" id="KW-0597">Phosphoprotein</keyword>
<dbReference type="SMART" id="SM00448">
    <property type="entry name" value="REC"/>
    <property type="match status" value="1"/>
</dbReference>
<dbReference type="PROSITE" id="PS51755">
    <property type="entry name" value="OMPR_PHOB"/>
    <property type="match status" value="1"/>
</dbReference>
<proteinExistence type="predicted"/>
<gene>
    <name evidence="10" type="ORF">KGA66_15575</name>
</gene>
<evidence type="ECO:0000256" key="3">
    <source>
        <dbReference type="ARBA" id="ARBA00023015"/>
    </source>
</evidence>
<dbReference type="PROSITE" id="PS50110">
    <property type="entry name" value="RESPONSE_REGULATORY"/>
    <property type="match status" value="1"/>
</dbReference>
<dbReference type="RefSeq" id="WP_211468838.1">
    <property type="nucleotide sequence ID" value="NZ_JAGSXH010000051.1"/>
</dbReference>
<dbReference type="GO" id="GO:0006355">
    <property type="term" value="P:regulation of DNA-templated transcription"/>
    <property type="evidence" value="ECO:0007669"/>
    <property type="project" value="InterPro"/>
</dbReference>
<dbReference type="GO" id="GO:0005829">
    <property type="term" value="C:cytosol"/>
    <property type="evidence" value="ECO:0007669"/>
    <property type="project" value="TreeGrafter"/>
</dbReference>
<sequence>MTRVLLAEDDVAIAEPLARALRREGYDVDLRADGPGALALAQSGVVDLLVLDLGLPGMDGLEVCRRLRTDGHGFPVLVLTARADEVDTVVGLDAGADDYVTKPFRLAELLARVRALLRRGSPDTGTAARGVRIDVESHRAFLGDEELNLTAKEFDLLRVLVRDAGRVITREQLMREVWDTTWWSSTKTLDMHISWLRKKLGDDAANPRFISTVRGVGFRFERG</sequence>
<dbReference type="SUPFAM" id="SSF52172">
    <property type="entry name" value="CheY-like"/>
    <property type="match status" value="1"/>
</dbReference>
<protein>
    <submittedName>
        <fullName evidence="10">Response regulator transcription factor</fullName>
    </submittedName>
</protein>
<evidence type="ECO:0000256" key="2">
    <source>
        <dbReference type="ARBA" id="ARBA00023012"/>
    </source>
</evidence>
<evidence type="ECO:0000259" key="9">
    <source>
        <dbReference type="PROSITE" id="PS51755"/>
    </source>
</evidence>
<dbReference type="GO" id="GO:0000156">
    <property type="term" value="F:phosphorelay response regulator activity"/>
    <property type="evidence" value="ECO:0007669"/>
    <property type="project" value="TreeGrafter"/>
</dbReference>
<dbReference type="SMART" id="SM00862">
    <property type="entry name" value="Trans_reg_C"/>
    <property type="match status" value="1"/>
</dbReference>